<sequence length="118" mass="13508">MSVYFLAVVHKVRDADVQGEYGRRSLPHLSTCDATLVSAAFDTTGESGRIYEVNPGFRDMGIRRFETLEGEHADGVSFLKFPDREAFEAWYYSDEYQEVMKLRLEATEGQAFYVEGFE</sequence>
<dbReference type="EMBL" id="JAPWIE010000004">
    <property type="protein sequence ID" value="MCZ4551045.1"/>
    <property type="molecule type" value="Genomic_DNA"/>
</dbReference>
<evidence type="ECO:0000259" key="1">
    <source>
        <dbReference type="Pfam" id="PF07045"/>
    </source>
</evidence>
<evidence type="ECO:0000313" key="3">
    <source>
        <dbReference type="Proteomes" id="UP001067235"/>
    </source>
</evidence>
<reference evidence="2" key="1">
    <citation type="submission" date="2022-12" db="EMBL/GenBank/DDBJ databases">
        <authorList>
            <person name="Krivoruchko A.V."/>
            <person name="Elkin A."/>
        </authorList>
    </citation>
    <scope>NUCLEOTIDE SEQUENCE</scope>
    <source>
        <strain evidence="2">IEGM 1388</strain>
    </source>
</reference>
<organism evidence="2 3">
    <name type="scientific">Gordonia rubripertincta</name>
    <name type="common">Rhodococcus corallinus</name>
    <dbReference type="NCBI Taxonomy" id="36822"/>
    <lineage>
        <taxon>Bacteria</taxon>
        <taxon>Bacillati</taxon>
        <taxon>Actinomycetota</taxon>
        <taxon>Actinomycetes</taxon>
        <taxon>Mycobacteriales</taxon>
        <taxon>Gordoniaceae</taxon>
        <taxon>Gordonia</taxon>
    </lineage>
</organism>
<proteinExistence type="predicted"/>
<dbReference type="RefSeq" id="WP_301571766.1">
    <property type="nucleotide sequence ID" value="NZ_JAPWIE010000004.1"/>
</dbReference>
<dbReference type="InterPro" id="IPR010753">
    <property type="entry name" value="DUF1330"/>
</dbReference>
<protein>
    <submittedName>
        <fullName evidence="2">DUF1330 domain-containing protein</fullName>
    </submittedName>
</protein>
<feature type="domain" description="DUF1330" evidence="1">
    <location>
        <begin position="64"/>
        <end position="117"/>
    </location>
</feature>
<dbReference type="SUPFAM" id="SSF54909">
    <property type="entry name" value="Dimeric alpha+beta barrel"/>
    <property type="match status" value="1"/>
</dbReference>
<dbReference type="Pfam" id="PF07045">
    <property type="entry name" value="DUF1330"/>
    <property type="match status" value="1"/>
</dbReference>
<keyword evidence="3" id="KW-1185">Reference proteome</keyword>
<dbReference type="Gene3D" id="3.30.70.100">
    <property type="match status" value="1"/>
</dbReference>
<gene>
    <name evidence="2" type="ORF">O4213_13725</name>
</gene>
<evidence type="ECO:0000313" key="2">
    <source>
        <dbReference type="EMBL" id="MCZ4551045.1"/>
    </source>
</evidence>
<accession>A0ABT4MVK9</accession>
<comment type="caution">
    <text evidence="2">The sequence shown here is derived from an EMBL/GenBank/DDBJ whole genome shotgun (WGS) entry which is preliminary data.</text>
</comment>
<dbReference type="InterPro" id="IPR011008">
    <property type="entry name" value="Dimeric_a/b-barrel"/>
</dbReference>
<name>A0ABT4MVK9_GORRU</name>
<dbReference type="Proteomes" id="UP001067235">
    <property type="component" value="Unassembled WGS sequence"/>
</dbReference>